<dbReference type="Pfam" id="PF13614">
    <property type="entry name" value="AAA_31"/>
    <property type="match status" value="1"/>
</dbReference>
<dbReference type="GO" id="GO:0016887">
    <property type="term" value="F:ATP hydrolysis activity"/>
    <property type="evidence" value="ECO:0007669"/>
    <property type="project" value="TreeGrafter"/>
</dbReference>
<proteinExistence type="predicted"/>
<sequence>MSRFALITADADFEHRIRLAAASLPGALQTFQANFLPASIDDVFNQLVGEPIEVLILGPDLRSDDAFKFATAVDARHPHVSLIYAAQPTPDLALSAMRSGVRDLVIPTADSESLRSHLEQAAASATSRLAAAPPIGTIGDESEHAHGRIIAVMSPKGGVGKTTIATNIAVGLGKIAPMSVVIVDLDLQFGDVASALMLNPERTILDAASGPMDSLSLKTYLAPHPTNIYALCAPRNPADADKISPDGIAELIKHLAADFQYIIIDTSPGLGEHVLATLDQASDVVWVCGMDIPSVRGLKSGLEILNELHMLPEHRHVVLNMADRRTGITLQDVEATLGVPVDVVLPRSRSLPLSTNRGVPALQDGLRDPVVKGLRKLIDRFRPQWDNRDHKQLHRRADFQ</sequence>
<reference evidence="2" key="1">
    <citation type="submission" date="2024-07" db="EMBL/GenBank/DDBJ databases">
        <authorList>
            <person name="fu j."/>
        </authorList>
    </citation>
    <scope>NUCLEOTIDE SEQUENCE</scope>
    <source>
        <strain evidence="2">P10A9</strain>
    </source>
</reference>
<dbReference type="GO" id="GO:0005524">
    <property type="term" value="F:ATP binding"/>
    <property type="evidence" value="ECO:0007669"/>
    <property type="project" value="TreeGrafter"/>
</dbReference>
<dbReference type="PANTHER" id="PTHR43384:SF13">
    <property type="entry name" value="SLR0110 PROTEIN"/>
    <property type="match status" value="1"/>
</dbReference>
<dbReference type="AlphaFoldDB" id="A0AB39L068"/>
<dbReference type="GO" id="GO:0009898">
    <property type="term" value="C:cytoplasmic side of plasma membrane"/>
    <property type="evidence" value="ECO:0007669"/>
    <property type="project" value="TreeGrafter"/>
</dbReference>
<dbReference type="InterPro" id="IPR027417">
    <property type="entry name" value="P-loop_NTPase"/>
</dbReference>
<dbReference type="GO" id="GO:0051782">
    <property type="term" value="P:negative regulation of cell division"/>
    <property type="evidence" value="ECO:0007669"/>
    <property type="project" value="TreeGrafter"/>
</dbReference>
<dbReference type="SUPFAM" id="SSF52540">
    <property type="entry name" value="P-loop containing nucleoside triphosphate hydrolases"/>
    <property type="match status" value="1"/>
</dbReference>
<gene>
    <name evidence="2" type="ORF">AB5L97_13645</name>
</gene>
<name>A0AB39L068_9MICC</name>
<dbReference type="EMBL" id="CP163302">
    <property type="protein sequence ID" value="XDP44314.1"/>
    <property type="molecule type" value="Genomic_DNA"/>
</dbReference>
<dbReference type="PANTHER" id="PTHR43384">
    <property type="entry name" value="SEPTUM SITE-DETERMINING PROTEIN MIND HOMOLOG, CHLOROPLASTIC-RELATED"/>
    <property type="match status" value="1"/>
</dbReference>
<organism evidence="2">
    <name type="scientific">Sinomonas puerhi</name>
    <dbReference type="NCBI Taxonomy" id="3238584"/>
    <lineage>
        <taxon>Bacteria</taxon>
        <taxon>Bacillati</taxon>
        <taxon>Actinomycetota</taxon>
        <taxon>Actinomycetes</taxon>
        <taxon>Micrococcales</taxon>
        <taxon>Micrococcaceae</taxon>
        <taxon>Sinomonas</taxon>
    </lineage>
</organism>
<evidence type="ECO:0000259" key="1">
    <source>
        <dbReference type="Pfam" id="PF13614"/>
    </source>
</evidence>
<accession>A0AB39L068</accession>
<dbReference type="InterPro" id="IPR050625">
    <property type="entry name" value="ParA/MinD_ATPase"/>
</dbReference>
<feature type="domain" description="AAA" evidence="1">
    <location>
        <begin position="148"/>
        <end position="308"/>
    </location>
</feature>
<dbReference type="KEGG" id="spue:AB5L97_13645"/>
<protein>
    <submittedName>
        <fullName evidence="2">CpaE family protein</fullName>
    </submittedName>
</protein>
<dbReference type="GO" id="GO:0005829">
    <property type="term" value="C:cytosol"/>
    <property type="evidence" value="ECO:0007669"/>
    <property type="project" value="TreeGrafter"/>
</dbReference>
<evidence type="ECO:0000313" key="2">
    <source>
        <dbReference type="EMBL" id="XDP44314.1"/>
    </source>
</evidence>
<dbReference type="RefSeq" id="WP_369045068.1">
    <property type="nucleotide sequence ID" value="NZ_CP163302.1"/>
</dbReference>
<dbReference type="Gene3D" id="3.40.50.300">
    <property type="entry name" value="P-loop containing nucleotide triphosphate hydrolases"/>
    <property type="match status" value="1"/>
</dbReference>
<dbReference type="InterPro" id="IPR025669">
    <property type="entry name" value="AAA_dom"/>
</dbReference>